<evidence type="ECO:0000313" key="2">
    <source>
        <dbReference type="Proteomes" id="UP000325672"/>
    </source>
</evidence>
<dbReference type="Proteomes" id="UP000325672">
    <property type="component" value="Unassembled WGS sequence"/>
</dbReference>
<dbReference type="GeneID" id="43644859"/>
<dbReference type="OrthoDB" id="4478405at2759"/>
<dbReference type="AlphaFoldDB" id="A0A5N6SJP0"/>
<evidence type="ECO:0000313" key="1">
    <source>
        <dbReference type="EMBL" id="KAE8133901.1"/>
    </source>
</evidence>
<sequence length="143" mass="16598">MDSSNSGVIDWDWMSVAPLPAAIHHRWFIADISGWSNDGVAERENFEDDRRYFEKAIKHKEISRQLLATVSTLLCDSGSRLFFQSVFHFNGIHEKFVKIHCARTEENIEAANSHLNVVLFLYPELEETESVRRFKNMLHSDKS</sequence>
<protein>
    <submittedName>
        <fullName evidence="1">Uncharacterized protein</fullName>
    </submittedName>
</protein>
<dbReference type="RefSeq" id="XP_031909964.1">
    <property type="nucleotide sequence ID" value="XM_032060649.1"/>
</dbReference>
<dbReference type="EMBL" id="ML743610">
    <property type="protein sequence ID" value="KAE8133901.1"/>
    <property type="molecule type" value="Genomic_DNA"/>
</dbReference>
<accession>A0A5N6SJP0</accession>
<keyword evidence="2" id="KW-1185">Reference proteome</keyword>
<proteinExistence type="predicted"/>
<reference evidence="1 2" key="1">
    <citation type="submission" date="2019-04" db="EMBL/GenBank/DDBJ databases">
        <title>Friends and foes A comparative genomics study of 23 Aspergillus species from section Flavi.</title>
        <authorList>
            <consortium name="DOE Joint Genome Institute"/>
            <person name="Kjaerbolling I."/>
            <person name="Vesth T."/>
            <person name="Frisvad J.C."/>
            <person name="Nybo J.L."/>
            <person name="Theobald S."/>
            <person name="Kildgaard S."/>
            <person name="Isbrandt T."/>
            <person name="Kuo A."/>
            <person name="Sato A."/>
            <person name="Lyhne E.K."/>
            <person name="Kogle M.E."/>
            <person name="Wiebenga A."/>
            <person name="Kun R.S."/>
            <person name="Lubbers R.J."/>
            <person name="Makela M.R."/>
            <person name="Barry K."/>
            <person name="Chovatia M."/>
            <person name="Clum A."/>
            <person name="Daum C."/>
            <person name="Haridas S."/>
            <person name="He G."/>
            <person name="LaButti K."/>
            <person name="Lipzen A."/>
            <person name="Mondo S."/>
            <person name="Riley R."/>
            <person name="Salamov A."/>
            <person name="Simmons B.A."/>
            <person name="Magnuson J.K."/>
            <person name="Henrissat B."/>
            <person name="Mortensen U.H."/>
            <person name="Larsen T.O."/>
            <person name="Devries R.P."/>
            <person name="Grigoriev I.V."/>
            <person name="Machida M."/>
            <person name="Baker S.E."/>
            <person name="Andersen M.R."/>
        </authorList>
    </citation>
    <scope>NUCLEOTIDE SEQUENCE [LARGE SCALE GENOMIC DNA]</scope>
    <source>
        <strain evidence="1 2">CBS 117625</strain>
    </source>
</reference>
<name>A0A5N6SJP0_ASPPS</name>
<gene>
    <name evidence="1" type="ORF">BDV38DRAFT_286377</name>
</gene>
<organism evidence="1 2">
    <name type="scientific">Aspergillus pseudotamarii</name>
    <dbReference type="NCBI Taxonomy" id="132259"/>
    <lineage>
        <taxon>Eukaryota</taxon>
        <taxon>Fungi</taxon>
        <taxon>Dikarya</taxon>
        <taxon>Ascomycota</taxon>
        <taxon>Pezizomycotina</taxon>
        <taxon>Eurotiomycetes</taxon>
        <taxon>Eurotiomycetidae</taxon>
        <taxon>Eurotiales</taxon>
        <taxon>Aspergillaceae</taxon>
        <taxon>Aspergillus</taxon>
        <taxon>Aspergillus subgen. Circumdati</taxon>
    </lineage>
</organism>